<dbReference type="EMBL" id="JBBCAQ010000033">
    <property type="protein sequence ID" value="KAK7582215.1"/>
    <property type="molecule type" value="Genomic_DNA"/>
</dbReference>
<evidence type="ECO:0000313" key="1">
    <source>
        <dbReference type="EMBL" id="KAK7582215.1"/>
    </source>
</evidence>
<keyword evidence="2" id="KW-1185">Reference proteome</keyword>
<evidence type="ECO:0000313" key="2">
    <source>
        <dbReference type="Proteomes" id="UP001367676"/>
    </source>
</evidence>
<dbReference type="AlphaFoldDB" id="A0AAN9TPG0"/>
<accession>A0AAN9TPG0</accession>
<protein>
    <submittedName>
        <fullName evidence="1">Uncharacterized protein</fullName>
    </submittedName>
</protein>
<sequence length="91" mass="10028">MNCLATLLATRYAVSDVSQTHNLCPGVIVCSVIFYRTKNVTFWEFTKVVSCMTPPGPSSVNPRFTQLLKGQVGVTFDSTVKDLQQTGECHI</sequence>
<proteinExistence type="predicted"/>
<name>A0AAN9TPG0_9HEMI</name>
<comment type="caution">
    <text evidence="1">The sequence shown here is derived from an EMBL/GenBank/DDBJ whole genome shotgun (WGS) entry which is preliminary data.</text>
</comment>
<reference evidence="1 2" key="1">
    <citation type="submission" date="2024-03" db="EMBL/GenBank/DDBJ databases">
        <title>Adaptation during the transition from Ophiocordyceps entomopathogen to insect associate is accompanied by gene loss and intensified selection.</title>
        <authorList>
            <person name="Ward C.M."/>
            <person name="Onetto C.A."/>
            <person name="Borneman A.R."/>
        </authorList>
    </citation>
    <scope>NUCLEOTIDE SEQUENCE [LARGE SCALE GENOMIC DNA]</scope>
    <source>
        <strain evidence="1">AWRI1</strain>
        <tissue evidence="1">Single Adult Female</tissue>
    </source>
</reference>
<organism evidence="1 2">
    <name type="scientific">Parthenolecanium corni</name>
    <dbReference type="NCBI Taxonomy" id="536013"/>
    <lineage>
        <taxon>Eukaryota</taxon>
        <taxon>Metazoa</taxon>
        <taxon>Ecdysozoa</taxon>
        <taxon>Arthropoda</taxon>
        <taxon>Hexapoda</taxon>
        <taxon>Insecta</taxon>
        <taxon>Pterygota</taxon>
        <taxon>Neoptera</taxon>
        <taxon>Paraneoptera</taxon>
        <taxon>Hemiptera</taxon>
        <taxon>Sternorrhyncha</taxon>
        <taxon>Coccoidea</taxon>
        <taxon>Coccidae</taxon>
        <taxon>Parthenolecanium</taxon>
    </lineage>
</organism>
<gene>
    <name evidence="1" type="ORF">V9T40_013660</name>
</gene>
<dbReference type="Proteomes" id="UP001367676">
    <property type="component" value="Unassembled WGS sequence"/>
</dbReference>